<feature type="transmembrane region" description="Helical" evidence="6">
    <location>
        <begin position="172"/>
        <end position="190"/>
    </location>
</feature>
<evidence type="ECO:0000256" key="2">
    <source>
        <dbReference type="ARBA" id="ARBA00022448"/>
    </source>
</evidence>
<comment type="subcellular location">
    <subcellularLocation>
        <location evidence="1">Membrane</location>
        <topology evidence="1">Multi-pass membrane protein</topology>
    </subcellularLocation>
</comment>
<evidence type="ECO:0000256" key="6">
    <source>
        <dbReference type="SAM" id="Phobius"/>
    </source>
</evidence>
<dbReference type="OrthoDB" id="117970at2157"/>
<dbReference type="RefSeq" id="WP_110271504.1">
    <property type="nucleotide sequence ID" value="NZ_CP029289.2"/>
</dbReference>
<feature type="domain" description="Major facilitator superfamily (MFS) profile" evidence="7">
    <location>
        <begin position="8"/>
        <end position="483"/>
    </location>
</feature>
<evidence type="ECO:0000313" key="9">
    <source>
        <dbReference type="Proteomes" id="UP000248044"/>
    </source>
</evidence>
<protein>
    <submittedName>
        <fullName evidence="8">MFS transporter</fullName>
    </submittedName>
</protein>
<dbReference type="GeneID" id="36833400"/>
<dbReference type="PANTHER" id="PTHR42718:SF9">
    <property type="entry name" value="MAJOR FACILITATOR SUPERFAMILY MULTIDRUG TRANSPORTER MFSC"/>
    <property type="match status" value="1"/>
</dbReference>
<dbReference type="PANTHER" id="PTHR42718">
    <property type="entry name" value="MAJOR FACILITATOR SUPERFAMILY MULTIDRUG TRANSPORTER MFSC"/>
    <property type="match status" value="1"/>
</dbReference>
<sequence length="573" mass="61355">MVQYKWVALSNTTIGVLMSSINGTIILISLPAIFRGININPVEPSSFQYLLWILMGYNVITAAFLVTFGRLSDIFGRVRLYNLGFAIFTIGSILLYITPNTGDLGALELIIFRLVQGIGAAFLFANSAAIITDAFPVTERGKALGINQIAALAGSLVGLILGGILATINWRFIFLVSVPVGILGTIWSYFKLKETGGTAKGEGIDWIGNLIFAGGLIFLLLGVTYGLMPYGTSQMGWTNPYVIASLIAGAGLLVAFPFVEKRMKYPMFRLELFKIKAFLMGGISQLLFAFAFGGIMIVLIILLQGIWLPLHGYSYSSTPFWAGVYMIPMMAGFVLMGPISGALSDRYGARTLATIGLSIVGVAFIALSTLPYNFNYPEFATIIFIMGLGSGMFGAPNTTAIMNSVPRMHRGAASGMRTTLQNSAQTASLALFFTIIIGVLAATLPTALSDAVTNAGAPQLAPIMSKIPVTSALFSAFLGYNPVGAILSALPHQLTASLSPSTVATLTSKQWFPETIAPPFMHALKISFYIGSAMAFLGAIFSALRGGRTIAEEEITRVNSPIQRGVKDERDRI</sequence>
<dbReference type="Proteomes" id="UP000248044">
    <property type="component" value="Chromosome"/>
</dbReference>
<feature type="transmembrane region" description="Helical" evidence="6">
    <location>
        <begin position="240"/>
        <end position="259"/>
    </location>
</feature>
<feature type="transmembrane region" description="Helical" evidence="6">
    <location>
        <begin position="12"/>
        <end position="37"/>
    </location>
</feature>
<dbReference type="AlphaFoldDB" id="A0A2U9II08"/>
<dbReference type="InterPro" id="IPR036259">
    <property type="entry name" value="MFS_trans_sf"/>
</dbReference>
<feature type="transmembrane region" description="Helical" evidence="6">
    <location>
        <begin position="210"/>
        <end position="228"/>
    </location>
</feature>
<keyword evidence="5 6" id="KW-0472">Membrane</keyword>
<dbReference type="CDD" id="cd17321">
    <property type="entry name" value="MFS_MMR_MDR_like"/>
    <property type="match status" value="1"/>
</dbReference>
<evidence type="ECO:0000256" key="4">
    <source>
        <dbReference type="ARBA" id="ARBA00022989"/>
    </source>
</evidence>
<feature type="transmembrane region" description="Helical" evidence="6">
    <location>
        <begin position="80"/>
        <end position="98"/>
    </location>
</feature>
<dbReference type="KEGG" id="abri:DFR85_14550"/>
<feature type="transmembrane region" description="Helical" evidence="6">
    <location>
        <begin position="382"/>
        <end position="405"/>
    </location>
</feature>
<feature type="transmembrane region" description="Helical" evidence="6">
    <location>
        <begin position="351"/>
        <end position="370"/>
    </location>
</feature>
<dbReference type="GO" id="GO:0016020">
    <property type="term" value="C:membrane"/>
    <property type="evidence" value="ECO:0007669"/>
    <property type="project" value="UniProtKB-SubCell"/>
</dbReference>
<dbReference type="InterPro" id="IPR020846">
    <property type="entry name" value="MFS_dom"/>
</dbReference>
<feature type="transmembrane region" description="Helical" evidence="6">
    <location>
        <begin position="320"/>
        <end position="339"/>
    </location>
</feature>
<name>A0A2U9II08_9CREN</name>
<keyword evidence="4 6" id="KW-1133">Transmembrane helix</keyword>
<dbReference type="Gene3D" id="1.20.1250.20">
    <property type="entry name" value="MFS general substrate transporter like domains"/>
    <property type="match status" value="1"/>
</dbReference>
<feature type="transmembrane region" description="Helical" evidence="6">
    <location>
        <begin position="110"/>
        <end position="132"/>
    </location>
</feature>
<feature type="transmembrane region" description="Helical" evidence="6">
    <location>
        <begin position="426"/>
        <end position="448"/>
    </location>
</feature>
<evidence type="ECO:0000256" key="5">
    <source>
        <dbReference type="ARBA" id="ARBA00023136"/>
    </source>
</evidence>
<organism evidence="8 9">
    <name type="scientific">Acidianus brierleyi</name>
    <dbReference type="NCBI Taxonomy" id="41673"/>
    <lineage>
        <taxon>Archaea</taxon>
        <taxon>Thermoproteota</taxon>
        <taxon>Thermoprotei</taxon>
        <taxon>Sulfolobales</taxon>
        <taxon>Sulfolobaceae</taxon>
        <taxon>Acidianus</taxon>
    </lineage>
</organism>
<dbReference type="InterPro" id="IPR011701">
    <property type="entry name" value="MFS"/>
</dbReference>
<evidence type="ECO:0000313" key="8">
    <source>
        <dbReference type="EMBL" id="AWR95626.1"/>
    </source>
</evidence>
<dbReference type="GO" id="GO:0022857">
    <property type="term" value="F:transmembrane transporter activity"/>
    <property type="evidence" value="ECO:0007669"/>
    <property type="project" value="InterPro"/>
</dbReference>
<keyword evidence="9" id="KW-1185">Reference proteome</keyword>
<evidence type="ECO:0000256" key="1">
    <source>
        <dbReference type="ARBA" id="ARBA00004141"/>
    </source>
</evidence>
<accession>A0A2U9II08</accession>
<evidence type="ECO:0000256" key="3">
    <source>
        <dbReference type="ARBA" id="ARBA00022692"/>
    </source>
</evidence>
<feature type="transmembrane region" description="Helical" evidence="6">
    <location>
        <begin position="49"/>
        <end position="68"/>
    </location>
</feature>
<gene>
    <name evidence="8" type="ORF">DFR85_14550</name>
</gene>
<keyword evidence="2" id="KW-0813">Transport</keyword>
<keyword evidence="3 6" id="KW-0812">Transmembrane</keyword>
<dbReference type="Pfam" id="PF07690">
    <property type="entry name" value="MFS_1"/>
    <property type="match status" value="1"/>
</dbReference>
<dbReference type="EMBL" id="CP029289">
    <property type="protein sequence ID" value="AWR95626.1"/>
    <property type="molecule type" value="Genomic_DNA"/>
</dbReference>
<feature type="transmembrane region" description="Helical" evidence="6">
    <location>
        <begin position="144"/>
        <end position="166"/>
    </location>
</feature>
<evidence type="ECO:0000259" key="7">
    <source>
        <dbReference type="PROSITE" id="PS50850"/>
    </source>
</evidence>
<feature type="transmembrane region" description="Helical" evidence="6">
    <location>
        <begin position="279"/>
        <end position="308"/>
    </location>
</feature>
<dbReference type="Gene3D" id="1.20.1720.10">
    <property type="entry name" value="Multidrug resistance protein D"/>
    <property type="match status" value="1"/>
</dbReference>
<reference evidence="8 9" key="1">
    <citation type="submission" date="2018-05" db="EMBL/GenBank/DDBJ databases">
        <title>Complete Genome Sequences of Extremely Thermoacidophilic, Metal-Mobilizing Type-Strain Members of the Archaeal Family Sulfolobaceae: Acidianus brierleyi DSM-1651T, Acidianus sulfidivorans DSM-18786T, Metallosphaera hakonensis DSM-7519T, and Metallosphaera prunae DSM-10039T.</title>
        <authorList>
            <person name="Counts J.A."/>
            <person name="Kelly R.M."/>
        </authorList>
    </citation>
    <scope>NUCLEOTIDE SEQUENCE [LARGE SCALE GENOMIC DNA]</scope>
    <source>
        <strain evidence="8 9">DSM 1651</strain>
    </source>
</reference>
<dbReference type="PROSITE" id="PS50850">
    <property type="entry name" value="MFS"/>
    <property type="match status" value="1"/>
</dbReference>
<feature type="transmembrane region" description="Helical" evidence="6">
    <location>
        <begin position="526"/>
        <end position="544"/>
    </location>
</feature>
<dbReference type="SUPFAM" id="SSF103473">
    <property type="entry name" value="MFS general substrate transporter"/>
    <property type="match status" value="2"/>
</dbReference>
<proteinExistence type="predicted"/>